<evidence type="ECO:0000256" key="7">
    <source>
        <dbReference type="RuleBase" id="RU364114"/>
    </source>
</evidence>
<comment type="subcellular location">
    <subcellularLocation>
        <location evidence="1 7">Mitochondrion</location>
    </subcellularLocation>
</comment>
<proteinExistence type="inferred from homology"/>
<dbReference type="GO" id="GO:0035243">
    <property type="term" value="F:protein-arginine omega-N symmetric methyltransferase activity"/>
    <property type="evidence" value="ECO:0007669"/>
    <property type="project" value="UniProtKB-EC"/>
</dbReference>
<dbReference type="SUPFAM" id="SSF53335">
    <property type="entry name" value="S-adenosyl-L-methionine-dependent methyltransferases"/>
    <property type="match status" value="1"/>
</dbReference>
<reference evidence="8" key="1">
    <citation type="journal article" date="2021" name="Genome Biol. Evol.">
        <title>The assembled and annotated genome of the fairy-ring fungus Marasmius oreades.</title>
        <authorList>
            <person name="Hiltunen M."/>
            <person name="Ament-Velasquez S.L."/>
            <person name="Johannesson H."/>
        </authorList>
    </citation>
    <scope>NUCLEOTIDE SEQUENCE</scope>
    <source>
        <strain evidence="8">03SP1</strain>
    </source>
</reference>
<accession>A0A9P8AET5</accession>
<dbReference type="GO" id="GO:0032981">
    <property type="term" value="P:mitochondrial respiratory chain complex I assembly"/>
    <property type="evidence" value="ECO:0007669"/>
    <property type="project" value="TreeGrafter"/>
</dbReference>
<dbReference type="AlphaFoldDB" id="A0A9P8AET5"/>
<dbReference type="InterPro" id="IPR003788">
    <property type="entry name" value="NDUFAF7"/>
</dbReference>
<dbReference type="GO" id="GO:0032259">
    <property type="term" value="P:methylation"/>
    <property type="evidence" value="ECO:0007669"/>
    <property type="project" value="UniProtKB-KW"/>
</dbReference>
<dbReference type="PANTHER" id="PTHR12049:SF7">
    <property type="entry name" value="PROTEIN ARGININE METHYLTRANSFERASE NDUFAF7, MITOCHONDRIAL"/>
    <property type="match status" value="1"/>
</dbReference>
<dbReference type="InterPro" id="IPR029063">
    <property type="entry name" value="SAM-dependent_MTases_sf"/>
</dbReference>
<dbReference type="OrthoDB" id="438553at2759"/>
<keyword evidence="3 7" id="KW-0489">Methyltransferase</keyword>
<comment type="similarity">
    <text evidence="2 7">Belongs to the NDUFAF7 family.</text>
</comment>
<keyword evidence="9" id="KW-1185">Reference proteome</keyword>
<evidence type="ECO:0000313" key="8">
    <source>
        <dbReference type="EMBL" id="KAG7098954.1"/>
    </source>
</evidence>
<sequence length="441" mass="49503">MFQGLRLTTITRFRICRTLLSTPPIPRLRHLDHRLYSDSVKTPSPPPLTKVTPIENLLLKSIQATGPISFATYMQFCLSHPTEGYYMKESNVVFGSQGDFITSPDISQVFGELIAIFFLSQWKNAGSPSTIRMIELGPGRGTLMADMLRVITQLTRTMKAQVQVQVHLVENSSAMRAMQQKRLGKQGNLEIQWHASIDSIPPSGDIYTMLMAHEFFDALPFHVLKRTEEGWHEVLISSSSFAEPPLPEPQSSVRYPCFYPVLTPAPTPISTLLGTSSPRFQSIPVGSFLEVSPVAFKIAHKIGELLRKGGCGLIIDYGGDTFYDNSRRAFKDHKIVDFFHRPGECDLTANVDFAYLKEAVEDSMPVYKPLTQSHFLQAMGLKERLLKLMKNHRTRDPEKAKRIEEAALRLVSVSPDGGEMGNQYSVMGISSNDEQSYPFIE</sequence>
<keyword evidence="5 7" id="KW-0496">Mitochondrion</keyword>
<dbReference type="Proteomes" id="UP001049176">
    <property type="component" value="Chromosome 1"/>
</dbReference>
<dbReference type="EMBL" id="CM032181">
    <property type="protein sequence ID" value="KAG7098954.1"/>
    <property type="molecule type" value="Genomic_DNA"/>
</dbReference>
<name>A0A9P8AET5_9AGAR</name>
<dbReference type="Pfam" id="PF02636">
    <property type="entry name" value="Methyltransf_28"/>
    <property type="match status" value="1"/>
</dbReference>
<dbReference type="GeneID" id="66069919"/>
<comment type="catalytic activity">
    <reaction evidence="6 7">
        <text>L-arginyl-[protein] + 2 S-adenosyl-L-methionine = N(omega),N(omega)'-dimethyl-L-arginyl-[protein] + 2 S-adenosyl-L-homocysteine + 2 H(+)</text>
        <dbReference type="Rhea" id="RHEA:48108"/>
        <dbReference type="Rhea" id="RHEA-COMP:10532"/>
        <dbReference type="Rhea" id="RHEA-COMP:11992"/>
        <dbReference type="ChEBI" id="CHEBI:15378"/>
        <dbReference type="ChEBI" id="CHEBI:29965"/>
        <dbReference type="ChEBI" id="CHEBI:57856"/>
        <dbReference type="ChEBI" id="CHEBI:59789"/>
        <dbReference type="ChEBI" id="CHEBI:88221"/>
        <dbReference type="EC" id="2.1.1.320"/>
    </reaction>
</comment>
<evidence type="ECO:0000256" key="3">
    <source>
        <dbReference type="ARBA" id="ARBA00022603"/>
    </source>
</evidence>
<dbReference type="EC" id="2.1.1.320" evidence="7"/>
<comment type="function">
    <text evidence="7">Arginine methyltransferase involved in the assembly or stability of mitochondrial NADH:ubiquinone oxidoreductase complex (complex I).</text>
</comment>
<keyword evidence="4 7" id="KW-0808">Transferase</keyword>
<evidence type="ECO:0000256" key="6">
    <source>
        <dbReference type="ARBA" id="ARBA00048612"/>
    </source>
</evidence>
<comment type="caution">
    <text evidence="8">The sequence shown here is derived from an EMBL/GenBank/DDBJ whole genome shotgun (WGS) entry which is preliminary data.</text>
</comment>
<evidence type="ECO:0000256" key="1">
    <source>
        <dbReference type="ARBA" id="ARBA00004173"/>
    </source>
</evidence>
<gene>
    <name evidence="8" type="ORF">E1B28_000843</name>
</gene>
<organism evidence="8 9">
    <name type="scientific">Marasmius oreades</name>
    <name type="common">fairy-ring Marasmius</name>
    <dbReference type="NCBI Taxonomy" id="181124"/>
    <lineage>
        <taxon>Eukaryota</taxon>
        <taxon>Fungi</taxon>
        <taxon>Dikarya</taxon>
        <taxon>Basidiomycota</taxon>
        <taxon>Agaricomycotina</taxon>
        <taxon>Agaricomycetes</taxon>
        <taxon>Agaricomycetidae</taxon>
        <taxon>Agaricales</taxon>
        <taxon>Marasmiineae</taxon>
        <taxon>Marasmiaceae</taxon>
        <taxon>Marasmius</taxon>
    </lineage>
</organism>
<protein>
    <recommendedName>
        <fullName evidence="7">Protein arginine methyltransferase NDUFAF7</fullName>
        <ecNumber evidence="7">2.1.1.320</ecNumber>
    </recommendedName>
</protein>
<evidence type="ECO:0000256" key="2">
    <source>
        <dbReference type="ARBA" id="ARBA00005891"/>
    </source>
</evidence>
<evidence type="ECO:0000256" key="4">
    <source>
        <dbReference type="ARBA" id="ARBA00022679"/>
    </source>
</evidence>
<dbReference type="InterPro" id="IPR038375">
    <property type="entry name" value="NDUFAF7_sf"/>
</dbReference>
<dbReference type="PANTHER" id="PTHR12049">
    <property type="entry name" value="PROTEIN ARGININE METHYLTRANSFERASE NDUFAF7, MITOCHONDRIAL"/>
    <property type="match status" value="1"/>
</dbReference>
<dbReference type="Gene3D" id="3.40.50.12710">
    <property type="match status" value="1"/>
</dbReference>
<dbReference type="GO" id="GO:0005739">
    <property type="term" value="C:mitochondrion"/>
    <property type="evidence" value="ECO:0007669"/>
    <property type="project" value="UniProtKB-SubCell"/>
</dbReference>
<dbReference type="RefSeq" id="XP_043015424.1">
    <property type="nucleotide sequence ID" value="XM_043146719.1"/>
</dbReference>
<evidence type="ECO:0000313" key="9">
    <source>
        <dbReference type="Proteomes" id="UP001049176"/>
    </source>
</evidence>
<evidence type="ECO:0000256" key="5">
    <source>
        <dbReference type="ARBA" id="ARBA00023128"/>
    </source>
</evidence>